<evidence type="ECO:0000259" key="12">
    <source>
        <dbReference type="PROSITE" id="PS51767"/>
    </source>
</evidence>
<feature type="disulfide bond" evidence="11">
    <location>
        <begin position="85"/>
        <end position="121"/>
    </location>
</feature>
<keyword evidence="3" id="KW-0964">Secreted</keyword>
<dbReference type="InterPro" id="IPR001461">
    <property type="entry name" value="Aspartic_peptidase_A1"/>
</dbReference>
<dbReference type="GO" id="GO:0006508">
    <property type="term" value="P:proteolysis"/>
    <property type="evidence" value="ECO:0007669"/>
    <property type="project" value="UniProtKB-KW"/>
</dbReference>
<keyword evidence="8" id="KW-0865">Zymogen</keyword>
<dbReference type="Gene3D" id="2.40.70.10">
    <property type="entry name" value="Acid Proteases"/>
    <property type="match status" value="1"/>
</dbReference>
<keyword evidence="10" id="KW-0325">Glycoprotein</keyword>
<dbReference type="OrthoDB" id="5853681at2759"/>
<dbReference type="MEROPS" id="A01.053"/>
<dbReference type="InParanoid" id="G0P670"/>
<dbReference type="Pfam" id="PF00026">
    <property type="entry name" value="Asp"/>
    <property type="match status" value="1"/>
</dbReference>
<sequence length="165" mass="18346">MVTYGGVDNKRCSETIQYVPLANLYTWEFYVDAVEVGSYSRAKRDVATPATGSGWTGVRNEVFSGIVKQTKAVYDFTNGIYTVPCSSMGTLPDIFIVIHGITYAIKSEEYVLDLNLKNGQCALAFFGTTHDPAWIFGDAFLRSYCHVLDFGKRRIGLAKSIHGKY</sequence>
<evidence type="ECO:0000313" key="13">
    <source>
        <dbReference type="EMBL" id="EGT46191.1"/>
    </source>
</evidence>
<dbReference type="HOGENOM" id="CLU_1612267_0_0_1"/>
<organism evidence="14">
    <name type="scientific">Caenorhabditis brenneri</name>
    <name type="common">Nematode worm</name>
    <dbReference type="NCBI Taxonomy" id="135651"/>
    <lineage>
        <taxon>Eukaryota</taxon>
        <taxon>Metazoa</taxon>
        <taxon>Ecdysozoa</taxon>
        <taxon>Nematoda</taxon>
        <taxon>Chromadorea</taxon>
        <taxon>Rhabditida</taxon>
        <taxon>Rhabditina</taxon>
        <taxon>Rhabditomorpha</taxon>
        <taxon>Rhabditoidea</taxon>
        <taxon>Rhabditidae</taxon>
        <taxon>Peloderinae</taxon>
        <taxon>Caenorhabditis</taxon>
    </lineage>
</organism>
<evidence type="ECO:0000256" key="8">
    <source>
        <dbReference type="ARBA" id="ARBA00023145"/>
    </source>
</evidence>
<keyword evidence="7" id="KW-0378">Hydrolase</keyword>
<dbReference type="STRING" id="135651.G0P670"/>
<evidence type="ECO:0000256" key="9">
    <source>
        <dbReference type="ARBA" id="ARBA00023157"/>
    </source>
</evidence>
<feature type="domain" description="Peptidase A1" evidence="12">
    <location>
        <begin position="1"/>
        <end position="158"/>
    </location>
</feature>
<evidence type="ECO:0000313" key="14">
    <source>
        <dbReference type="Proteomes" id="UP000008068"/>
    </source>
</evidence>
<evidence type="ECO:0000256" key="4">
    <source>
        <dbReference type="ARBA" id="ARBA00022670"/>
    </source>
</evidence>
<reference evidence="14" key="1">
    <citation type="submission" date="2011-07" db="EMBL/GenBank/DDBJ databases">
        <authorList>
            <consortium name="Caenorhabditis brenneri Sequencing and Analysis Consortium"/>
            <person name="Wilson R.K."/>
        </authorList>
    </citation>
    <scope>NUCLEOTIDE SEQUENCE [LARGE SCALE GENOMIC DNA]</scope>
    <source>
        <strain evidence="14">PB2801</strain>
    </source>
</reference>
<dbReference type="FunFam" id="2.40.70.10:FF:000058">
    <property type="entry name" value="ASpartyl Protease"/>
    <property type="match status" value="1"/>
</dbReference>
<keyword evidence="6" id="KW-0064">Aspartyl protease</keyword>
<evidence type="ECO:0000256" key="5">
    <source>
        <dbReference type="ARBA" id="ARBA00022729"/>
    </source>
</evidence>
<dbReference type="SUPFAM" id="SSF50630">
    <property type="entry name" value="Acid proteases"/>
    <property type="match status" value="1"/>
</dbReference>
<comment type="subcellular location">
    <subcellularLocation>
        <location evidence="1">Secreted</location>
    </subcellularLocation>
</comment>
<dbReference type="EMBL" id="GL380093">
    <property type="protein sequence ID" value="EGT46191.1"/>
    <property type="molecule type" value="Genomic_DNA"/>
</dbReference>
<evidence type="ECO:0000256" key="7">
    <source>
        <dbReference type="ARBA" id="ARBA00022801"/>
    </source>
</evidence>
<dbReference type="CDD" id="cd05471">
    <property type="entry name" value="pepsin_like"/>
    <property type="match status" value="1"/>
</dbReference>
<evidence type="ECO:0000256" key="6">
    <source>
        <dbReference type="ARBA" id="ARBA00022750"/>
    </source>
</evidence>
<proteinExistence type="inferred from homology"/>
<dbReference type="InterPro" id="IPR021109">
    <property type="entry name" value="Peptidase_aspartic_dom_sf"/>
</dbReference>
<dbReference type="OMA" id="ANCRDIT"/>
<accession>G0P670</accession>
<dbReference type="InterPro" id="IPR033121">
    <property type="entry name" value="PEPTIDASE_A1"/>
</dbReference>
<dbReference type="Proteomes" id="UP000008068">
    <property type="component" value="Unassembled WGS sequence"/>
</dbReference>
<keyword evidence="4" id="KW-0645">Protease</keyword>
<evidence type="ECO:0000256" key="11">
    <source>
        <dbReference type="PIRSR" id="PIRSR601461-2"/>
    </source>
</evidence>
<gene>
    <name evidence="13" type="ORF">CAEBREN_19058</name>
</gene>
<dbReference type="AlphaFoldDB" id="G0P670"/>
<dbReference type="InterPro" id="IPR034164">
    <property type="entry name" value="Pepsin-like_dom"/>
</dbReference>
<dbReference type="PANTHER" id="PTHR47966">
    <property type="entry name" value="BETA-SITE APP-CLEAVING ENZYME, ISOFORM A-RELATED"/>
    <property type="match status" value="1"/>
</dbReference>
<dbReference type="PROSITE" id="PS51767">
    <property type="entry name" value="PEPTIDASE_A1"/>
    <property type="match status" value="1"/>
</dbReference>
<name>G0P670_CAEBE</name>
<comment type="similarity">
    <text evidence="2">Belongs to the peptidase A1 family.</text>
</comment>
<keyword evidence="14" id="KW-1185">Reference proteome</keyword>
<evidence type="ECO:0000256" key="3">
    <source>
        <dbReference type="ARBA" id="ARBA00022525"/>
    </source>
</evidence>
<dbReference type="PANTHER" id="PTHR47966:SF8">
    <property type="entry name" value="ASPARTIC PROTEASE 1-RELATED"/>
    <property type="match status" value="1"/>
</dbReference>
<evidence type="ECO:0000256" key="2">
    <source>
        <dbReference type="ARBA" id="ARBA00007447"/>
    </source>
</evidence>
<keyword evidence="9 11" id="KW-1015">Disulfide bond</keyword>
<dbReference type="GO" id="GO:0004190">
    <property type="term" value="F:aspartic-type endopeptidase activity"/>
    <property type="evidence" value="ECO:0007669"/>
    <property type="project" value="UniProtKB-KW"/>
</dbReference>
<keyword evidence="5" id="KW-0732">Signal</keyword>
<dbReference type="GO" id="GO:0005764">
    <property type="term" value="C:lysosome"/>
    <property type="evidence" value="ECO:0007669"/>
    <property type="project" value="TreeGrafter"/>
</dbReference>
<evidence type="ECO:0000256" key="1">
    <source>
        <dbReference type="ARBA" id="ARBA00004613"/>
    </source>
</evidence>
<dbReference type="eggNOG" id="KOG1339">
    <property type="taxonomic scope" value="Eukaryota"/>
</dbReference>
<protein>
    <recommendedName>
        <fullName evidence="12">Peptidase A1 domain-containing protein</fullName>
    </recommendedName>
</protein>
<evidence type="ECO:0000256" key="10">
    <source>
        <dbReference type="ARBA" id="ARBA00023180"/>
    </source>
</evidence>
<dbReference type="GO" id="GO:0005576">
    <property type="term" value="C:extracellular region"/>
    <property type="evidence" value="ECO:0007669"/>
    <property type="project" value="UniProtKB-SubCell"/>
</dbReference>